<feature type="signal peptide" evidence="25">
    <location>
        <begin position="1"/>
        <end position="30"/>
    </location>
</feature>
<evidence type="ECO:0000256" key="8">
    <source>
        <dbReference type="ARBA" id="ARBA00022614"/>
    </source>
</evidence>
<dbReference type="FunFam" id="3.80.10.10:FF:000177">
    <property type="entry name" value="Leucine-rich repeat receptor-like serine/threonine-protein kinase At1g17230"/>
    <property type="match status" value="1"/>
</dbReference>
<keyword evidence="15 23" id="KW-0067">ATP-binding</keyword>
<dbReference type="InterPro" id="IPR008266">
    <property type="entry name" value="Tyr_kinase_AS"/>
</dbReference>
<evidence type="ECO:0000256" key="25">
    <source>
        <dbReference type="SAM" id="SignalP"/>
    </source>
</evidence>
<dbReference type="FunFam" id="3.30.200.20:FF:000309">
    <property type="entry name" value="Leucine-rich repeat receptor protein kinase MSP1"/>
    <property type="match status" value="1"/>
</dbReference>
<keyword evidence="10 24" id="KW-0812">Transmembrane</keyword>
<dbReference type="Gene3D" id="1.10.510.10">
    <property type="entry name" value="Transferase(Phosphotransferase) domain 1"/>
    <property type="match status" value="1"/>
</dbReference>
<evidence type="ECO:0000256" key="1">
    <source>
        <dbReference type="ARBA" id="ARBA00004191"/>
    </source>
</evidence>
<dbReference type="SUPFAM" id="SSF56112">
    <property type="entry name" value="Protein kinase-like (PK-like)"/>
    <property type="match status" value="1"/>
</dbReference>
<comment type="caution">
    <text evidence="27">The sequence shown here is derived from an EMBL/GenBank/DDBJ whole genome shotgun (WGS) entry which is preliminary data.</text>
</comment>
<dbReference type="FunFam" id="3.80.10.10:FF:000041">
    <property type="entry name" value="LRR receptor-like serine/threonine-protein kinase ERECTA"/>
    <property type="match status" value="1"/>
</dbReference>
<keyword evidence="8" id="KW-0433">Leucine-rich repeat</keyword>
<keyword evidence="9" id="KW-0808">Transferase</keyword>
<evidence type="ECO:0000256" key="16">
    <source>
        <dbReference type="ARBA" id="ARBA00022989"/>
    </source>
</evidence>
<dbReference type="PANTHER" id="PTHR48053">
    <property type="entry name" value="LEUCINE RICH REPEAT FAMILY PROTEIN, EXPRESSED"/>
    <property type="match status" value="1"/>
</dbReference>
<comment type="subcellular location">
    <subcellularLocation>
        <location evidence="2">Cell membrane</location>
    </subcellularLocation>
    <subcellularLocation>
        <location evidence="3">Membrane</location>
        <topology evidence="3">Single-pass type I membrane protein</topology>
    </subcellularLocation>
    <subcellularLocation>
        <location evidence="1">Secreted</location>
        <location evidence="1">Cell wall</location>
    </subcellularLocation>
</comment>
<dbReference type="EC" id="2.7.11.1" evidence="4"/>
<keyword evidence="14" id="KW-0418">Kinase</keyword>
<keyword evidence="5" id="KW-0964">Secreted</keyword>
<keyword evidence="18" id="KW-0675">Receptor</keyword>
<dbReference type="InterPro" id="IPR003591">
    <property type="entry name" value="Leu-rich_rpt_typical-subtyp"/>
</dbReference>
<evidence type="ECO:0000256" key="18">
    <source>
        <dbReference type="ARBA" id="ARBA00023170"/>
    </source>
</evidence>
<dbReference type="Pfam" id="PF00069">
    <property type="entry name" value="Pkinase"/>
    <property type="match status" value="1"/>
</dbReference>
<keyword evidence="19" id="KW-0325">Glycoprotein</keyword>
<keyword evidence="5" id="KW-0134">Cell wall</keyword>
<dbReference type="PANTHER" id="PTHR48053:SF158">
    <property type="entry name" value="MDIS1-INTERACTING RECEPTOR LIKE KINASE 2-LIKE"/>
    <property type="match status" value="1"/>
</dbReference>
<evidence type="ECO:0000256" key="14">
    <source>
        <dbReference type="ARBA" id="ARBA00022777"/>
    </source>
</evidence>
<dbReference type="Gene3D" id="3.80.10.10">
    <property type="entry name" value="Ribonuclease Inhibitor"/>
    <property type="match status" value="3"/>
</dbReference>
<dbReference type="Pfam" id="PF00560">
    <property type="entry name" value="LRR_1"/>
    <property type="match status" value="7"/>
</dbReference>
<evidence type="ECO:0000256" key="2">
    <source>
        <dbReference type="ARBA" id="ARBA00004236"/>
    </source>
</evidence>
<dbReference type="PROSITE" id="PS00107">
    <property type="entry name" value="PROTEIN_KINASE_ATP"/>
    <property type="match status" value="1"/>
</dbReference>
<evidence type="ECO:0000256" key="7">
    <source>
        <dbReference type="ARBA" id="ARBA00022553"/>
    </source>
</evidence>
<evidence type="ECO:0000256" key="3">
    <source>
        <dbReference type="ARBA" id="ARBA00004479"/>
    </source>
</evidence>
<keyword evidence="12" id="KW-0677">Repeat</keyword>
<evidence type="ECO:0000256" key="10">
    <source>
        <dbReference type="ARBA" id="ARBA00022692"/>
    </source>
</evidence>
<keyword evidence="6" id="KW-0723">Serine/threonine-protein kinase</keyword>
<dbReference type="InterPro" id="IPR032675">
    <property type="entry name" value="LRR_dom_sf"/>
</dbReference>
<evidence type="ECO:0000256" key="15">
    <source>
        <dbReference type="ARBA" id="ARBA00022840"/>
    </source>
</evidence>
<keyword evidence="28" id="KW-1185">Reference proteome</keyword>
<dbReference type="InterPro" id="IPR001611">
    <property type="entry name" value="Leu-rich_rpt"/>
</dbReference>
<feature type="chain" id="PRO_5043664500" description="non-specific serine/threonine protein kinase" evidence="25">
    <location>
        <begin position="31"/>
        <end position="953"/>
    </location>
</feature>
<comment type="similarity">
    <text evidence="20">Belongs to the polygalacturonase-inhibiting protein family.</text>
</comment>
<feature type="transmembrane region" description="Helical" evidence="24">
    <location>
        <begin position="607"/>
        <end position="631"/>
    </location>
</feature>
<dbReference type="Proteomes" id="UP001159364">
    <property type="component" value="Linkage Group LG02"/>
</dbReference>
<dbReference type="InterPro" id="IPR051716">
    <property type="entry name" value="Plant_RL_S/T_kinase"/>
</dbReference>
<dbReference type="PROSITE" id="PS50011">
    <property type="entry name" value="PROTEIN_KINASE_DOM"/>
    <property type="match status" value="1"/>
</dbReference>
<dbReference type="InterPro" id="IPR013210">
    <property type="entry name" value="LRR_N_plant-typ"/>
</dbReference>
<evidence type="ECO:0000256" key="9">
    <source>
        <dbReference type="ARBA" id="ARBA00022679"/>
    </source>
</evidence>
<keyword evidence="13 23" id="KW-0547">Nucleotide-binding</keyword>
<dbReference type="Pfam" id="PF13855">
    <property type="entry name" value="LRR_8"/>
    <property type="match status" value="1"/>
</dbReference>
<evidence type="ECO:0000256" key="5">
    <source>
        <dbReference type="ARBA" id="ARBA00022512"/>
    </source>
</evidence>
<comment type="catalytic activity">
    <reaction evidence="21">
        <text>L-threonyl-[protein] + ATP = O-phospho-L-threonyl-[protein] + ADP + H(+)</text>
        <dbReference type="Rhea" id="RHEA:46608"/>
        <dbReference type="Rhea" id="RHEA-COMP:11060"/>
        <dbReference type="Rhea" id="RHEA-COMP:11605"/>
        <dbReference type="ChEBI" id="CHEBI:15378"/>
        <dbReference type="ChEBI" id="CHEBI:30013"/>
        <dbReference type="ChEBI" id="CHEBI:30616"/>
        <dbReference type="ChEBI" id="CHEBI:61977"/>
        <dbReference type="ChEBI" id="CHEBI:456216"/>
        <dbReference type="EC" id="2.7.11.1"/>
    </reaction>
</comment>
<evidence type="ECO:0000256" key="23">
    <source>
        <dbReference type="PROSITE-ProRule" id="PRU10141"/>
    </source>
</evidence>
<evidence type="ECO:0000313" key="27">
    <source>
        <dbReference type="EMBL" id="KAJ8772119.1"/>
    </source>
</evidence>
<dbReference type="InterPro" id="IPR011009">
    <property type="entry name" value="Kinase-like_dom_sf"/>
</dbReference>
<dbReference type="InterPro" id="IPR000719">
    <property type="entry name" value="Prot_kinase_dom"/>
</dbReference>
<dbReference type="GO" id="GO:0005524">
    <property type="term" value="F:ATP binding"/>
    <property type="evidence" value="ECO:0007669"/>
    <property type="project" value="UniProtKB-UniRule"/>
</dbReference>
<evidence type="ECO:0000256" key="22">
    <source>
        <dbReference type="ARBA" id="ARBA00048679"/>
    </source>
</evidence>
<dbReference type="SMART" id="SM00369">
    <property type="entry name" value="LRR_TYP"/>
    <property type="match status" value="8"/>
</dbReference>
<dbReference type="SUPFAM" id="SSF52058">
    <property type="entry name" value="L domain-like"/>
    <property type="match status" value="1"/>
</dbReference>
<keyword evidence="11 25" id="KW-0732">Signal</keyword>
<evidence type="ECO:0000256" key="11">
    <source>
        <dbReference type="ARBA" id="ARBA00022729"/>
    </source>
</evidence>
<reference evidence="27 28" key="1">
    <citation type="submission" date="2021-09" db="EMBL/GenBank/DDBJ databases">
        <title>Genomic insights and catalytic innovation underlie evolution of tropane alkaloids biosynthesis.</title>
        <authorList>
            <person name="Wang Y.-J."/>
            <person name="Tian T."/>
            <person name="Huang J.-P."/>
            <person name="Huang S.-X."/>
        </authorList>
    </citation>
    <scope>NUCLEOTIDE SEQUENCE [LARGE SCALE GENOMIC DNA]</scope>
    <source>
        <strain evidence="27">KIB-2018</strain>
        <tissue evidence="27">Leaf</tissue>
    </source>
</reference>
<evidence type="ECO:0000259" key="26">
    <source>
        <dbReference type="PROSITE" id="PS50011"/>
    </source>
</evidence>
<protein>
    <recommendedName>
        <fullName evidence="4">non-specific serine/threonine protein kinase</fullName>
        <ecNumber evidence="4">2.7.11.1</ecNumber>
    </recommendedName>
</protein>
<evidence type="ECO:0000256" key="24">
    <source>
        <dbReference type="SAM" id="Phobius"/>
    </source>
</evidence>
<evidence type="ECO:0000256" key="12">
    <source>
        <dbReference type="ARBA" id="ARBA00022737"/>
    </source>
</evidence>
<dbReference type="EMBL" id="JAIWQS010000002">
    <property type="protein sequence ID" value="KAJ8772119.1"/>
    <property type="molecule type" value="Genomic_DNA"/>
</dbReference>
<dbReference type="PROSITE" id="PS00109">
    <property type="entry name" value="PROTEIN_KINASE_TYR"/>
    <property type="match status" value="1"/>
</dbReference>
<dbReference type="Gene3D" id="3.30.200.20">
    <property type="entry name" value="Phosphorylase Kinase, domain 1"/>
    <property type="match status" value="1"/>
</dbReference>
<feature type="binding site" evidence="23">
    <location>
        <position position="703"/>
    </location>
    <ligand>
        <name>ATP</name>
        <dbReference type="ChEBI" id="CHEBI:30616"/>
    </ligand>
</feature>
<dbReference type="FunFam" id="3.80.10.10:FF:000400">
    <property type="entry name" value="Nuclear pore complex protein NUP107"/>
    <property type="match status" value="1"/>
</dbReference>
<dbReference type="AlphaFoldDB" id="A0AAV8U1N0"/>
<sequence>MANRGNLVSLEVIWLASLLLSVYFHNPTSGLNSEAEALLKWKSNIGDEEILRSWVSPSSNSNVTSPCKWRGITCNDAGSVTVINLAYTGLRGTLQDLDISSFPNLLRLDLKFNKLTGTIPSNIGVLSKLQFLDLSTNSFDGTLPLSLANLTLVYELDVSRNNLTGILDPRLFPDGSGSTRTGLVSLQHLLLQSTGLEGRIPEEIGNLKNLSILDLTTNYFNGPLPASLGNLSELRILMLPKNLLSGTIPPSLCSFRKLTELNLLMNKFSGKVPAGLGNLSSLTVLHLAENNLTGNLPPQVCRGGNLVNFSAAFNNFSGPIPVSLKNCRTLFRVRLEYNHLSGTLDQDFGAYPNLTYIDLSFNKLRGKLTQKWGECQNLQVLKIAGNMLQGKIPDNIVELNQLQILDLSFNQISGGMPSELGKLSKLFFLSLKANQLSGQVPAGIGELSNLMTLDLSTNLLRGPIPPEIGECSKLQLLNLSKNQLNGTIPYQIGNIIVLQDLLDLSYNQLTGEVPTQFAKLTTLECLNMSHNNLSGSIPPSFRDMLGLVSINFSYNSLVGSIPDSNVFRSADPSVYTNNKDLCGEVQGLRPCDAATTVKGGRRKKSKALVMVAAITSALLFSITIIGVLAFLRQQKLFGSSSRNEDKSKRENPFSVCHFDGKLVYRDIIEATNDFDDMHCIGEGASAKVYKIEIPGVQPLAAKKLKFSDRESEMDMAKIFSQEVAALTRLRHRNIVKFYGFCSQGSHTFLVYELMERGSLSSILSSDTGAKELQWEKRINAIQSIANALSYMHHDCFPPIIHRDISSKNVLLNSELEAHVSDFGTSRFLKPDSSNWTTIAGTYGYLAPELAYKMEVTEKSEVYSFGVLAMEILMGKHPAELVSYLQSSADQSISLEDVLDKRLSPPADMKVVDQITIILNVAVSCVSEDPQSRPTMRSVSRLLDMETSSDSIAV</sequence>
<dbReference type="FunFam" id="1.10.510.10:FF:000445">
    <property type="entry name" value="MDIS1-interacting receptor like kinase 2"/>
    <property type="match status" value="1"/>
</dbReference>
<proteinExistence type="inferred from homology"/>
<dbReference type="SUPFAM" id="SSF52047">
    <property type="entry name" value="RNI-like"/>
    <property type="match status" value="1"/>
</dbReference>
<evidence type="ECO:0000256" key="4">
    <source>
        <dbReference type="ARBA" id="ARBA00012513"/>
    </source>
</evidence>
<evidence type="ECO:0000256" key="21">
    <source>
        <dbReference type="ARBA" id="ARBA00047899"/>
    </source>
</evidence>
<evidence type="ECO:0000256" key="17">
    <source>
        <dbReference type="ARBA" id="ARBA00023136"/>
    </source>
</evidence>
<comment type="catalytic activity">
    <reaction evidence="22">
        <text>L-seryl-[protein] + ATP = O-phospho-L-seryl-[protein] + ADP + H(+)</text>
        <dbReference type="Rhea" id="RHEA:17989"/>
        <dbReference type="Rhea" id="RHEA-COMP:9863"/>
        <dbReference type="Rhea" id="RHEA-COMP:11604"/>
        <dbReference type="ChEBI" id="CHEBI:15378"/>
        <dbReference type="ChEBI" id="CHEBI:29999"/>
        <dbReference type="ChEBI" id="CHEBI:30616"/>
        <dbReference type="ChEBI" id="CHEBI:83421"/>
        <dbReference type="ChEBI" id="CHEBI:456216"/>
        <dbReference type="EC" id="2.7.11.1"/>
    </reaction>
</comment>
<evidence type="ECO:0000313" key="28">
    <source>
        <dbReference type="Proteomes" id="UP001159364"/>
    </source>
</evidence>
<dbReference type="GO" id="GO:0005886">
    <property type="term" value="C:plasma membrane"/>
    <property type="evidence" value="ECO:0007669"/>
    <property type="project" value="UniProtKB-SubCell"/>
</dbReference>
<accession>A0AAV8U1N0</accession>
<keyword evidence="7" id="KW-0597">Phosphoprotein</keyword>
<keyword evidence="16 24" id="KW-1133">Transmembrane helix</keyword>
<evidence type="ECO:0000256" key="6">
    <source>
        <dbReference type="ARBA" id="ARBA00022527"/>
    </source>
</evidence>
<keyword evidence="17 24" id="KW-0472">Membrane</keyword>
<feature type="domain" description="Protein kinase" evidence="26">
    <location>
        <begin position="674"/>
        <end position="942"/>
    </location>
</feature>
<dbReference type="GO" id="GO:0004674">
    <property type="term" value="F:protein serine/threonine kinase activity"/>
    <property type="evidence" value="ECO:0007669"/>
    <property type="project" value="UniProtKB-KW"/>
</dbReference>
<dbReference type="InterPro" id="IPR017441">
    <property type="entry name" value="Protein_kinase_ATP_BS"/>
</dbReference>
<organism evidence="27 28">
    <name type="scientific">Erythroxylum novogranatense</name>
    <dbReference type="NCBI Taxonomy" id="1862640"/>
    <lineage>
        <taxon>Eukaryota</taxon>
        <taxon>Viridiplantae</taxon>
        <taxon>Streptophyta</taxon>
        <taxon>Embryophyta</taxon>
        <taxon>Tracheophyta</taxon>
        <taxon>Spermatophyta</taxon>
        <taxon>Magnoliopsida</taxon>
        <taxon>eudicotyledons</taxon>
        <taxon>Gunneridae</taxon>
        <taxon>Pentapetalae</taxon>
        <taxon>rosids</taxon>
        <taxon>fabids</taxon>
        <taxon>Malpighiales</taxon>
        <taxon>Erythroxylaceae</taxon>
        <taxon>Erythroxylum</taxon>
    </lineage>
</organism>
<evidence type="ECO:0000256" key="13">
    <source>
        <dbReference type="ARBA" id="ARBA00022741"/>
    </source>
</evidence>
<evidence type="ECO:0000256" key="20">
    <source>
        <dbReference type="ARBA" id="ARBA00038043"/>
    </source>
</evidence>
<gene>
    <name evidence="27" type="ORF">K2173_027296</name>
</gene>
<evidence type="ECO:0000256" key="19">
    <source>
        <dbReference type="ARBA" id="ARBA00023180"/>
    </source>
</evidence>
<name>A0AAV8U1N0_9ROSI</name>
<dbReference type="Pfam" id="PF08263">
    <property type="entry name" value="LRRNT_2"/>
    <property type="match status" value="1"/>
</dbReference>